<dbReference type="InterPro" id="IPR025334">
    <property type="entry name" value="DUF4240"/>
</dbReference>
<evidence type="ECO:0000313" key="3">
    <source>
        <dbReference type="Proteomes" id="UP001501444"/>
    </source>
</evidence>
<gene>
    <name evidence="2" type="ORF">GCM10010170_063340</name>
</gene>
<accession>A0ABN3GZ66</accession>
<proteinExistence type="predicted"/>
<dbReference type="RefSeq" id="WP_344616221.1">
    <property type="nucleotide sequence ID" value="NZ_BAAARV010000062.1"/>
</dbReference>
<feature type="domain" description="DUF4240" evidence="1">
    <location>
        <begin position="4"/>
        <end position="135"/>
    </location>
</feature>
<name>A0ABN3GZ66_9ACTN</name>
<organism evidence="2 3">
    <name type="scientific">Dactylosporangium salmoneum</name>
    <dbReference type="NCBI Taxonomy" id="53361"/>
    <lineage>
        <taxon>Bacteria</taxon>
        <taxon>Bacillati</taxon>
        <taxon>Actinomycetota</taxon>
        <taxon>Actinomycetes</taxon>
        <taxon>Micromonosporales</taxon>
        <taxon>Micromonosporaceae</taxon>
        <taxon>Dactylosporangium</taxon>
    </lineage>
</organism>
<keyword evidence="3" id="KW-1185">Reference proteome</keyword>
<dbReference type="EMBL" id="BAAARV010000062">
    <property type="protein sequence ID" value="GAA2365053.1"/>
    <property type="molecule type" value="Genomic_DNA"/>
</dbReference>
<comment type="caution">
    <text evidence="2">The sequence shown here is derived from an EMBL/GenBank/DDBJ whole genome shotgun (WGS) entry which is preliminary data.</text>
</comment>
<protein>
    <submittedName>
        <fullName evidence="2">DUF4240 domain-containing protein</fullName>
    </submittedName>
</protein>
<evidence type="ECO:0000313" key="2">
    <source>
        <dbReference type="EMBL" id="GAA2365053.1"/>
    </source>
</evidence>
<dbReference type="Proteomes" id="UP001501444">
    <property type="component" value="Unassembled WGS sequence"/>
</dbReference>
<reference evidence="2 3" key="1">
    <citation type="journal article" date="2019" name="Int. J. Syst. Evol. Microbiol.">
        <title>The Global Catalogue of Microorganisms (GCM) 10K type strain sequencing project: providing services to taxonomists for standard genome sequencing and annotation.</title>
        <authorList>
            <consortium name="The Broad Institute Genomics Platform"/>
            <consortium name="The Broad Institute Genome Sequencing Center for Infectious Disease"/>
            <person name="Wu L."/>
            <person name="Ma J."/>
        </authorList>
    </citation>
    <scope>NUCLEOTIDE SEQUENCE [LARGE SCALE GENOMIC DNA]</scope>
    <source>
        <strain evidence="2 3">JCM 3272</strain>
    </source>
</reference>
<dbReference type="Pfam" id="PF14024">
    <property type="entry name" value="DUF4240"/>
    <property type="match status" value="1"/>
</dbReference>
<evidence type="ECO:0000259" key="1">
    <source>
        <dbReference type="Pfam" id="PF14024"/>
    </source>
</evidence>
<sequence length="184" mass="20689">MAIMDRDEFWAIVDRAREGVDDTRTGEGAEEVAGRVGHRLTELGREAAVAFQVRYDALGPESYDWNLWGAAYLVKGGCSDDAFDYFRGWLVAQGRSTWERALRDPDTLAELGMDPDDDFLECEDMLYVGRAAFERVEDFYAAVDAARAELPAATFNGPLLGDEFDHDDTGEVRARYPRLAEIYL</sequence>